<evidence type="ECO:0000313" key="3">
    <source>
        <dbReference type="Proteomes" id="UP000003288"/>
    </source>
</evidence>
<comment type="caution">
    <text evidence="2">The sequence shown here is derived from an EMBL/GenBank/DDBJ whole genome shotgun (WGS) entry which is preliminary data.</text>
</comment>
<name>A0AAI9AFR5_9BACT</name>
<feature type="coiled-coil region" evidence="1">
    <location>
        <begin position="108"/>
        <end position="135"/>
    </location>
</feature>
<dbReference type="RefSeq" id="WP_007474806.1">
    <property type="nucleotide sequence ID" value="NZ_ABCJ01000006.1"/>
</dbReference>
<dbReference type="Proteomes" id="UP000003288">
    <property type="component" value="Unassembled WGS sequence"/>
</dbReference>
<dbReference type="AlphaFoldDB" id="A0AAI9AFR5"/>
<evidence type="ECO:0000256" key="1">
    <source>
        <dbReference type="SAM" id="Coils"/>
    </source>
</evidence>
<accession>A0AAI9AFR5</accession>
<sequence length="265" mass="32369">MKIEMFIDNYFKEIEEILISQTSFLNKTKKEVSEIDFIFLKKFIDTAVKFLFEIDDKILDGLNGKIYDEINYLYKIYKKYKKESSYPEVIYYKYLDKIDEYATLQKKYKDLREYLEISTKNINLLENKLKKIKEGTTEYKKLKGTYVDAVYEYSNIKKEFYETKEKLEYIEELNKKKFLRLFILKRDEIMPKFEKLLNIKIYYFEKLLWISASKSRDIVNYFTNSNIDIDFSTKTFIKYYLKHIDTEKTNQEFIDYLKKALLVLK</sequence>
<evidence type="ECO:0000313" key="2">
    <source>
        <dbReference type="EMBL" id="EDM23336.1"/>
    </source>
</evidence>
<gene>
    <name evidence="2" type="ORF">CMTB2_08730</name>
</gene>
<dbReference type="EMBL" id="ABCJ01000006">
    <property type="protein sequence ID" value="EDM23336.1"/>
    <property type="molecule type" value="Genomic_DNA"/>
</dbReference>
<protein>
    <submittedName>
        <fullName evidence="2">Uncharacterized protein</fullName>
    </submittedName>
</protein>
<reference evidence="2 3" key="1">
    <citation type="journal article" date="2011" name="Stand. Genomic Sci.">
        <title>Draft genome sequence of Caminibacter mediatlanticus strain TB-2, an epsilonproteobacterium isolated from a deep-sea hydrothermal vent.</title>
        <authorList>
            <person name="Giovannelli D."/>
            <person name="Ferriera S."/>
            <person name="Johnson J."/>
            <person name="Kravitz S."/>
            <person name="Perez-Rodriguez I."/>
            <person name="Ricci J."/>
            <person name="O'Brien C."/>
            <person name="Voordeckers J.W."/>
            <person name="Bini E."/>
            <person name="Vetriani C."/>
        </authorList>
    </citation>
    <scope>NUCLEOTIDE SEQUENCE [LARGE SCALE GENOMIC DNA]</scope>
    <source>
        <strain evidence="2 3">TB-2</strain>
    </source>
</reference>
<organism evidence="2 3">
    <name type="scientific">Caminibacter mediatlanticus TB-2</name>
    <dbReference type="NCBI Taxonomy" id="391592"/>
    <lineage>
        <taxon>Bacteria</taxon>
        <taxon>Pseudomonadati</taxon>
        <taxon>Campylobacterota</taxon>
        <taxon>Epsilonproteobacteria</taxon>
        <taxon>Nautiliales</taxon>
        <taxon>Nautiliaceae</taxon>
        <taxon>Caminibacter</taxon>
    </lineage>
</organism>
<keyword evidence="1" id="KW-0175">Coiled coil</keyword>
<proteinExistence type="predicted"/>